<protein>
    <submittedName>
        <fullName evidence="1">Uncharacterized protein</fullName>
    </submittedName>
</protein>
<dbReference type="AlphaFoldDB" id="A0AAV3ZYV4"/>
<organism evidence="1 2">
    <name type="scientific">Plakobranchus ocellatus</name>
    <dbReference type="NCBI Taxonomy" id="259542"/>
    <lineage>
        <taxon>Eukaryota</taxon>
        <taxon>Metazoa</taxon>
        <taxon>Spiralia</taxon>
        <taxon>Lophotrochozoa</taxon>
        <taxon>Mollusca</taxon>
        <taxon>Gastropoda</taxon>
        <taxon>Heterobranchia</taxon>
        <taxon>Euthyneura</taxon>
        <taxon>Panpulmonata</taxon>
        <taxon>Sacoglossa</taxon>
        <taxon>Placobranchoidea</taxon>
        <taxon>Plakobranchidae</taxon>
        <taxon>Plakobranchus</taxon>
    </lineage>
</organism>
<reference evidence="1 2" key="1">
    <citation type="journal article" date="2021" name="Elife">
        <title>Chloroplast acquisition without the gene transfer in kleptoplastic sea slugs, Plakobranchus ocellatus.</title>
        <authorList>
            <person name="Maeda T."/>
            <person name="Takahashi S."/>
            <person name="Yoshida T."/>
            <person name="Shimamura S."/>
            <person name="Takaki Y."/>
            <person name="Nagai Y."/>
            <person name="Toyoda A."/>
            <person name="Suzuki Y."/>
            <person name="Arimoto A."/>
            <person name="Ishii H."/>
            <person name="Satoh N."/>
            <person name="Nishiyama T."/>
            <person name="Hasebe M."/>
            <person name="Maruyama T."/>
            <person name="Minagawa J."/>
            <person name="Obokata J."/>
            <person name="Shigenobu S."/>
        </authorList>
    </citation>
    <scope>NUCLEOTIDE SEQUENCE [LARGE SCALE GENOMIC DNA]</scope>
</reference>
<proteinExistence type="predicted"/>
<comment type="caution">
    <text evidence="1">The sequence shown here is derived from an EMBL/GenBank/DDBJ whole genome shotgun (WGS) entry which is preliminary data.</text>
</comment>
<keyword evidence="2" id="KW-1185">Reference proteome</keyword>
<dbReference type="Proteomes" id="UP000735302">
    <property type="component" value="Unassembled WGS sequence"/>
</dbReference>
<evidence type="ECO:0000313" key="2">
    <source>
        <dbReference type="Proteomes" id="UP000735302"/>
    </source>
</evidence>
<evidence type="ECO:0000313" key="1">
    <source>
        <dbReference type="EMBL" id="GFN99577.1"/>
    </source>
</evidence>
<gene>
    <name evidence="1" type="ORF">PoB_002608300</name>
</gene>
<accession>A0AAV3ZYV4</accession>
<sequence length="113" mass="12308">MTCDETLSLLHDGQTITELLTFALDSKFTDPHACSLKYFYKTKLLACSLPVVTNIVTKLSHACVLCVVSRQSDRITDRSNAANTIPTRGSCPLGGQFGVDDNKLLLTLLGVDF</sequence>
<name>A0AAV3ZYV4_9GAST</name>
<dbReference type="EMBL" id="BLXT01003003">
    <property type="protein sequence ID" value="GFN99577.1"/>
    <property type="molecule type" value="Genomic_DNA"/>
</dbReference>